<evidence type="ECO:0000313" key="2">
    <source>
        <dbReference type="EMBL" id="MFC0581187.1"/>
    </source>
</evidence>
<dbReference type="RefSeq" id="WP_377457829.1">
    <property type="nucleotide sequence ID" value="NZ_JBHLUB010000001.1"/>
</dbReference>
<gene>
    <name evidence="2" type="ORF">ACFFFR_02120</name>
</gene>
<proteinExistence type="predicted"/>
<comment type="caution">
    <text evidence="2">The sequence shown here is derived from an EMBL/GenBank/DDBJ whole genome shotgun (WGS) entry which is preliminary data.</text>
</comment>
<evidence type="ECO:0000313" key="3">
    <source>
        <dbReference type="Proteomes" id="UP001589862"/>
    </source>
</evidence>
<organism evidence="2 3">
    <name type="scientific">Micrococcoides hystricis</name>
    <dbReference type="NCBI Taxonomy" id="1572761"/>
    <lineage>
        <taxon>Bacteria</taxon>
        <taxon>Bacillati</taxon>
        <taxon>Actinomycetota</taxon>
        <taxon>Actinomycetes</taxon>
        <taxon>Micrococcales</taxon>
        <taxon>Micrococcaceae</taxon>
        <taxon>Micrococcoides</taxon>
    </lineage>
</organism>
<dbReference type="EMBL" id="JBHLUB010000001">
    <property type="protein sequence ID" value="MFC0581187.1"/>
    <property type="molecule type" value="Genomic_DNA"/>
</dbReference>
<keyword evidence="3" id="KW-1185">Reference proteome</keyword>
<accession>A0ABV6P7S9</accession>
<keyword evidence="1" id="KW-0732">Signal</keyword>
<feature type="chain" id="PRO_5046988079" evidence="1">
    <location>
        <begin position="30"/>
        <end position="340"/>
    </location>
</feature>
<reference evidence="2 3" key="1">
    <citation type="submission" date="2024-09" db="EMBL/GenBank/DDBJ databases">
        <authorList>
            <person name="Sun Q."/>
            <person name="Mori K."/>
        </authorList>
    </citation>
    <scope>NUCLEOTIDE SEQUENCE [LARGE SCALE GENOMIC DNA]</scope>
    <source>
        <strain evidence="2 3">NCAIM B.02604</strain>
    </source>
</reference>
<evidence type="ECO:0000256" key="1">
    <source>
        <dbReference type="SAM" id="SignalP"/>
    </source>
</evidence>
<sequence>MFRQQFPRRARFTTALLAMFLIAPTTAHSAPINSVPDKTEATTVEKTIASTLATEDFQAKDVSRSSEKAVLQDDGITTSVTKNPKGVAKIDVDEQFSAGISLADTSKIGDGTVTPDGTAVFPVKHSADAFAFQILDGGSITASAVTTSPKSSRSFTYALSPDITPVIQRTGAVALYKDDSLVGVVEHPVSRDSKGQDIPSSYSVVDGDLVQTTHATASTAYPLVTTAKIGVFQTKGDYVHVTRGQASAHGWWVRGTAKATTAKVTVQLQYKPTKRSRWHNRGKAGVRTIKPGTSKRANARMTCRSRASKQWRSWVDVDLVGYLDTPNKLYTASRTLRCTL</sequence>
<protein>
    <submittedName>
        <fullName evidence="2">Uncharacterized protein</fullName>
    </submittedName>
</protein>
<feature type="signal peptide" evidence="1">
    <location>
        <begin position="1"/>
        <end position="29"/>
    </location>
</feature>
<dbReference type="Proteomes" id="UP001589862">
    <property type="component" value="Unassembled WGS sequence"/>
</dbReference>
<name>A0ABV6P7S9_9MICC</name>